<accession>A0ABV4MYP8</accession>
<comment type="caution">
    <text evidence="2">The sequence shown here is derived from an EMBL/GenBank/DDBJ whole genome shotgun (WGS) entry which is preliminary data.</text>
</comment>
<name>A0ABV4MYP8_9VIBR</name>
<evidence type="ECO:0000256" key="1">
    <source>
        <dbReference type="SAM" id="MobiDB-lite"/>
    </source>
</evidence>
<protein>
    <submittedName>
        <fullName evidence="2">Uncharacterized protein</fullName>
    </submittedName>
</protein>
<dbReference type="EMBL" id="JBFSSG010000031">
    <property type="protein sequence ID" value="MEZ8722234.1"/>
    <property type="molecule type" value="Genomic_DNA"/>
</dbReference>
<proteinExistence type="predicted"/>
<evidence type="ECO:0000313" key="3">
    <source>
        <dbReference type="Proteomes" id="UP001570071"/>
    </source>
</evidence>
<keyword evidence="3" id="KW-1185">Reference proteome</keyword>
<feature type="region of interest" description="Disordered" evidence="1">
    <location>
        <begin position="59"/>
        <end position="81"/>
    </location>
</feature>
<reference evidence="2 3" key="1">
    <citation type="journal article" date="2024" name="ISME J.">
        <title>Tailless and filamentous prophages are predominant in marine Vibrio.</title>
        <authorList>
            <person name="Steensen K."/>
            <person name="Seneca J."/>
            <person name="Bartlau N."/>
            <person name="Yu X.A."/>
            <person name="Hussain F.A."/>
            <person name="Polz M.F."/>
        </authorList>
    </citation>
    <scope>NUCLEOTIDE SEQUENCE [LARGE SCALE GENOMIC DNA]</scope>
    <source>
        <strain evidence="2 3">10N.239.312.F12</strain>
    </source>
</reference>
<organism evidence="2 3">
    <name type="scientific">Vibrio pomeroyi</name>
    <dbReference type="NCBI Taxonomy" id="198832"/>
    <lineage>
        <taxon>Bacteria</taxon>
        <taxon>Pseudomonadati</taxon>
        <taxon>Pseudomonadota</taxon>
        <taxon>Gammaproteobacteria</taxon>
        <taxon>Vibrionales</taxon>
        <taxon>Vibrionaceae</taxon>
        <taxon>Vibrio</taxon>
    </lineage>
</organism>
<dbReference type="RefSeq" id="WP_372124372.1">
    <property type="nucleotide sequence ID" value="NZ_JBFSSG010000031.1"/>
</dbReference>
<feature type="non-terminal residue" evidence="2">
    <location>
        <position position="1"/>
    </location>
</feature>
<evidence type="ECO:0000313" key="2">
    <source>
        <dbReference type="EMBL" id="MEZ8722234.1"/>
    </source>
</evidence>
<gene>
    <name evidence="2" type="ORF">AB6D66_14270</name>
</gene>
<sequence>RLLLLEDKSGFPRKAAMNQKKALTESLLLGLSYLTLVPNNHSLIKSSIARCHFCSSPQEQHNESHRSIHKSTKELGITALS</sequence>
<dbReference type="Proteomes" id="UP001570071">
    <property type="component" value="Unassembled WGS sequence"/>
</dbReference>